<protein>
    <submittedName>
        <fullName evidence="1">Uncharacterized protein</fullName>
    </submittedName>
</protein>
<dbReference type="Proteomes" id="UP000807769">
    <property type="component" value="Unassembled WGS sequence"/>
</dbReference>
<dbReference type="OrthoDB" id="2430314at2759"/>
<dbReference type="EMBL" id="JABBWG010000004">
    <property type="protein sequence ID" value="KAG1823870.1"/>
    <property type="molecule type" value="Genomic_DNA"/>
</dbReference>
<comment type="caution">
    <text evidence="1">The sequence shown here is derived from an EMBL/GenBank/DDBJ whole genome shotgun (WGS) entry which is preliminary data.</text>
</comment>
<name>A0A9P7ELB7_9AGAM</name>
<sequence length="83" mass="9233">MTSSRKRKALKASLKATHTHRKRAAVLAAAFSAAAVAVATLPYFDKIPQHNSILTVHSWVWELLSGHPCRFHNMMGLSKPVFH</sequence>
<evidence type="ECO:0000313" key="1">
    <source>
        <dbReference type="EMBL" id="KAG1823870.1"/>
    </source>
</evidence>
<evidence type="ECO:0000313" key="2">
    <source>
        <dbReference type="Proteomes" id="UP000807769"/>
    </source>
</evidence>
<reference evidence="1" key="1">
    <citation type="journal article" date="2020" name="New Phytol.">
        <title>Comparative genomics reveals dynamic genome evolution in host specialist ectomycorrhizal fungi.</title>
        <authorList>
            <person name="Lofgren L.A."/>
            <person name="Nguyen N.H."/>
            <person name="Vilgalys R."/>
            <person name="Ruytinx J."/>
            <person name="Liao H.L."/>
            <person name="Branco S."/>
            <person name="Kuo A."/>
            <person name="LaButti K."/>
            <person name="Lipzen A."/>
            <person name="Andreopoulos W."/>
            <person name="Pangilinan J."/>
            <person name="Riley R."/>
            <person name="Hundley H."/>
            <person name="Na H."/>
            <person name="Barry K."/>
            <person name="Grigoriev I.V."/>
            <person name="Stajich J.E."/>
            <person name="Kennedy P.G."/>
        </authorList>
    </citation>
    <scope>NUCLEOTIDE SEQUENCE</scope>
    <source>
        <strain evidence="1">MN1</strain>
    </source>
</reference>
<keyword evidence="2" id="KW-1185">Reference proteome</keyword>
<accession>A0A9P7ELB7</accession>
<dbReference type="RefSeq" id="XP_041197930.1">
    <property type="nucleotide sequence ID" value="XM_041330274.1"/>
</dbReference>
<dbReference type="GeneID" id="64624291"/>
<dbReference type="AlphaFoldDB" id="A0A9P7ELB7"/>
<gene>
    <name evidence="1" type="ORF">BJ212DRAFT_1262522</name>
</gene>
<proteinExistence type="predicted"/>
<organism evidence="1 2">
    <name type="scientific">Suillus subaureus</name>
    <dbReference type="NCBI Taxonomy" id="48587"/>
    <lineage>
        <taxon>Eukaryota</taxon>
        <taxon>Fungi</taxon>
        <taxon>Dikarya</taxon>
        <taxon>Basidiomycota</taxon>
        <taxon>Agaricomycotina</taxon>
        <taxon>Agaricomycetes</taxon>
        <taxon>Agaricomycetidae</taxon>
        <taxon>Boletales</taxon>
        <taxon>Suillineae</taxon>
        <taxon>Suillaceae</taxon>
        <taxon>Suillus</taxon>
    </lineage>
</organism>